<dbReference type="AlphaFoldDB" id="A0A2W5SK37"/>
<feature type="domain" description="EngC GTPase" evidence="11">
    <location>
        <begin position="72"/>
        <end position="217"/>
    </location>
</feature>
<evidence type="ECO:0000256" key="6">
    <source>
        <dbReference type="ARBA" id="ARBA00022801"/>
    </source>
</evidence>
<feature type="binding site" evidence="10">
    <location>
        <position position="255"/>
    </location>
    <ligand>
        <name>Zn(2+)</name>
        <dbReference type="ChEBI" id="CHEBI:29105"/>
    </ligand>
</feature>
<evidence type="ECO:0000256" key="10">
    <source>
        <dbReference type="HAMAP-Rule" id="MF_01820"/>
    </source>
</evidence>
<keyword evidence="3 10" id="KW-0479">Metal-binding</keyword>
<comment type="subcellular location">
    <subcellularLocation>
        <location evidence="10">Cytoplasm</location>
    </subcellularLocation>
</comment>
<reference evidence="13 14" key="1">
    <citation type="submission" date="2017-08" db="EMBL/GenBank/DDBJ databases">
        <title>Infants hospitalized years apart are colonized by the same room-sourced microbial strains.</title>
        <authorList>
            <person name="Brooks B."/>
            <person name="Olm M.R."/>
            <person name="Firek B.A."/>
            <person name="Baker R."/>
            <person name="Thomas B.C."/>
            <person name="Morowitz M.J."/>
            <person name="Banfield J.F."/>
        </authorList>
    </citation>
    <scope>NUCLEOTIDE SEQUENCE [LARGE SCALE GENOMIC DNA]</scope>
    <source>
        <strain evidence="13">S2_003_000_R2_11</strain>
    </source>
</reference>
<dbReference type="SUPFAM" id="SSF52540">
    <property type="entry name" value="P-loop containing nucleoside triphosphate hydrolases"/>
    <property type="match status" value="1"/>
</dbReference>
<evidence type="ECO:0000256" key="4">
    <source>
        <dbReference type="ARBA" id="ARBA00022730"/>
    </source>
</evidence>
<feature type="binding site" evidence="10">
    <location>
        <position position="242"/>
    </location>
    <ligand>
        <name>Zn(2+)</name>
        <dbReference type="ChEBI" id="CHEBI:29105"/>
    </ligand>
</feature>
<dbReference type="EMBL" id="QFQS01000001">
    <property type="protein sequence ID" value="PZR01123.1"/>
    <property type="molecule type" value="Genomic_DNA"/>
</dbReference>
<dbReference type="GO" id="GO:0042274">
    <property type="term" value="P:ribosomal small subunit biogenesis"/>
    <property type="evidence" value="ECO:0007669"/>
    <property type="project" value="UniProtKB-UniRule"/>
</dbReference>
<dbReference type="InterPro" id="IPR030378">
    <property type="entry name" value="G_CP_dom"/>
</dbReference>
<dbReference type="GO" id="GO:0005525">
    <property type="term" value="F:GTP binding"/>
    <property type="evidence" value="ECO:0007669"/>
    <property type="project" value="UniProtKB-UniRule"/>
</dbReference>
<dbReference type="Gene3D" id="1.10.40.50">
    <property type="entry name" value="Probable gtpase engc, domain 3"/>
    <property type="match status" value="1"/>
</dbReference>
<dbReference type="InterPro" id="IPR027417">
    <property type="entry name" value="P-loop_NTPase"/>
</dbReference>
<accession>A0A2W5SK37</accession>
<dbReference type="CDD" id="cd01854">
    <property type="entry name" value="YjeQ_EngC"/>
    <property type="match status" value="1"/>
</dbReference>
<feature type="binding site" evidence="10">
    <location>
        <begin position="162"/>
        <end position="170"/>
    </location>
    <ligand>
        <name>GTP</name>
        <dbReference type="ChEBI" id="CHEBI:37565"/>
    </ligand>
</feature>
<dbReference type="EC" id="3.6.1.-" evidence="10"/>
<keyword evidence="8 10" id="KW-0694">RNA-binding</keyword>
<dbReference type="PANTHER" id="PTHR32120">
    <property type="entry name" value="SMALL RIBOSOMAL SUBUNIT BIOGENESIS GTPASE RSGA"/>
    <property type="match status" value="1"/>
</dbReference>
<dbReference type="Gene3D" id="3.40.50.300">
    <property type="entry name" value="P-loop containing nucleotide triphosphate hydrolases"/>
    <property type="match status" value="1"/>
</dbReference>
<keyword evidence="9 10" id="KW-0342">GTP-binding</keyword>
<keyword evidence="7 10" id="KW-0862">Zinc</keyword>
<proteinExistence type="inferred from homology"/>
<evidence type="ECO:0000313" key="14">
    <source>
        <dbReference type="Proteomes" id="UP000248975"/>
    </source>
</evidence>
<evidence type="ECO:0000259" key="12">
    <source>
        <dbReference type="PROSITE" id="PS51721"/>
    </source>
</evidence>
<dbReference type="Pfam" id="PF03193">
    <property type="entry name" value="RsgA_GTPase"/>
    <property type="match status" value="1"/>
</dbReference>
<evidence type="ECO:0000256" key="2">
    <source>
        <dbReference type="ARBA" id="ARBA00022517"/>
    </source>
</evidence>
<comment type="caution">
    <text evidence="13">The sequence shown here is derived from an EMBL/GenBank/DDBJ whole genome shotgun (WGS) entry which is preliminary data.</text>
</comment>
<evidence type="ECO:0000313" key="13">
    <source>
        <dbReference type="EMBL" id="PZR01123.1"/>
    </source>
</evidence>
<keyword evidence="6 10" id="KW-0378">Hydrolase</keyword>
<evidence type="ECO:0000256" key="1">
    <source>
        <dbReference type="ARBA" id="ARBA00022490"/>
    </source>
</evidence>
<dbReference type="Proteomes" id="UP000248975">
    <property type="component" value="Unassembled WGS sequence"/>
</dbReference>
<evidence type="ECO:0000256" key="8">
    <source>
        <dbReference type="ARBA" id="ARBA00022884"/>
    </source>
</evidence>
<feature type="binding site" evidence="10">
    <location>
        <position position="247"/>
    </location>
    <ligand>
        <name>Zn(2+)</name>
        <dbReference type="ChEBI" id="CHEBI:29105"/>
    </ligand>
</feature>
<keyword evidence="2 10" id="KW-0690">Ribosome biogenesis</keyword>
<dbReference type="PROSITE" id="PS50936">
    <property type="entry name" value="ENGC_GTPASE"/>
    <property type="match status" value="1"/>
</dbReference>
<dbReference type="GO" id="GO:0005737">
    <property type="term" value="C:cytoplasm"/>
    <property type="evidence" value="ECO:0007669"/>
    <property type="project" value="UniProtKB-SubCell"/>
</dbReference>
<keyword evidence="4 10" id="KW-0699">rRNA-binding</keyword>
<gene>
    <name evidence="10 13" type="primary">rsgA</name>
    <name evidence="13" type="ORF">DI533_09865</name>
</gene>
<evidence type="ECO:0000256" key="7">
    <source>
        <dbReference type="ARBA" id="ARBA00022833"/>
    </source>
</evidence>
<dbReference type="InterPro" id="IPR010914">
    <property type="entry name" value="RsgA_GTPase_dom"/>
</dbReference>
<dbReference type="InterPro" id="IPR004881">
    <property type="entry name" value="Ribosome_biogen_GTPase_RsgA"/>
</dbReference>
<keyword evidence="1 10" id="KW-0963">Cytoplasm</keyword>
<evidence type="ECO:0000256" key="9">
    <source>
        <dbReference type="ARBA" id="ARBA00023134"/>
    </source>
</evidence>
<comment type="subunit">
    <text evidence="10">Monomer. Associates with 30S ribosomal subunit, binds 16S rRNA.</text>
</comment>
<feature type="domain" description="CP-type G" evidence="12">
    <location>
        <begin position="66"/>
        <end position="219"/>
    </location>
</feature>
<comment type="function">
    <text evidence="10">One of several proteins that assist in the late maturation steps of the functional core of the 30S ribosomal subunit. Helps release RbfA from mature subunits. May play a role in the assembly of ribosomal proteins into the subunit. Circularly permuted GTPase that catalyzes slow GTP hydrolysis, GTPase activity is stimulated by the 30S ribosomal subunit.</text>
</comment>
<feature type="binding site" evidence="10">
    <location>
        <position position="249"/>
    </location>
    <ligand>
        <name>Zn(2+)</name>
        <dbReference type="ChEBI" id="CHEBI:29105"/>
    </ligand>
</feature>
<evidence type="ECO:0000256" key="5">
    <source>
        <dbReference type="ARBA" id="ARBA00022741"/>
    </source>
</evidence>
<dbReference type="NCBIfam" id="TIGR00157">
    <property type="entry name" value="ribosome small subunit-dependent GTPase A"/>
    <property type="match status" value="1"/>
</dbReference>
<organism evidence="13 14">
    <name type="scientific">Cereibacter sphaeroides</name>
    <name type="common">Rhodobacter sphaeroides</name>
    <dbReference type="NCBI Taxonomy" id="1063"/>
    <lineage>
        <taxon>Bacteria</taxon>
        <taxon>Pseudomonadati</taxon>
        <taxon>Pseudomonadota</taxon>
        <taxon>Alphaproteobacteria</taxon>
        <taxon>Rhodobacterales</taxon>
        <taxon>Paracoccaceae</taxon>
        <taxon>Cereibacter</taxon>
    </lineage>
</organism>
<dbReference type="GO" id="GO:0019843">
    <property type="term" value="F:rRNA binding"/>
    <property type="evidence" value="ECO:0007669"/>
    <property type="project" value="UniProtKB-KW"/>
</dbReference>
<sequence>MRISAVHRDRVEGLSPDTITSLTLPTGLSAGRVAVGDWVLADGAVLRRVLDRQSLLTRRAAGKADEEQLIAANLGRLAIVTACAPEFNVARLERYLTLAHAGGVAPAILLTKADTTDPTPYVEAATQVARSVPVIALNAKSPQATEQLFPWCGPGQTLGLVGSSGVGKSTLASALTGIKQATGEIRTSDGRGRHTTSSRSLIRTLVGGWLIDTPGMRELRLGDAAEALADTFDDIQELALQCRFTDCGHDSEPGCAIRAALDAGQIDPARLANWRKLQDEEAQRVATPQETRARNRAFGKAVKSALAAKRRKGGK</sequence>
<dbReference type="HAMAP" id="MF_01820">
    <property type="entry name" value="GTPase_RsgA"/>
    <property type="match status" value="1"/>
</dbReference>
<dbReference type="GO" id="GO:0046872">
    <property type="term" value="F:metal ion binding"/>
    <property type="evidence" value="ECO:0007669"/>
    <property type="project" value="UniProtKB-KW"/>
</dbReference>
<keyword evidence="5 10" id="KW-0547">Nucleotide-binding</keyword>
<evidence type="ECO:0000256" key="3">
    <source>
        <dbReference type="ARBA" id="ARBA00022723"/>
    </source>
</evidence>
<protein>
    <recommendedName>
        <fullName evidence="10">Small ribosomal subunit biogenesis GTPase RsgA</fullName>
        <ecNumber evidence="10">3.6.1.-</ecNumber>
    </recommendedName>
</protein>
<dbReference type="PANTHER" id="PTHR32120:SF10">
    <property type="entry name" value="SMALL RIBOSOMAL SUBUNIT BIOGENESIS GTPASE RSGA"/>
    <property type="match status" value="1"/>
</dbReference>
<comment type="cofactor">
    <cofactor evidence="10">
        <name>Zn(2+)</name>
        <dbReference type="ChEBI" id="CHEBI:29105"/>
    </cofactor>
    <text evidence="10">Binds 1 zinc ion per subunit.</text>
</comment>
<comment type="similarity">
    <text evidence="10">Belongs to the TRAFAC class YlqF/YawG GTPase family. RsgA subfamily.</text>
</comment>
<dbReference type="GO" id="GO:0003924">
    <property type="term" value="F:GTPase activity"/>
    <property type="evidence" value="ECO:0007669"/>
    <property type="project" value="UniProtKB-UniRule"/>
</dbReference>
<name>A0A2W5SK37_CERSP</name>
<evidence type="ECO:0000259" key="11">
    <source>
        <dbReference type="PROSITE" id="PS50936"/>
    </source>
</evidence>
<dbReference type="PROSITE" id="PS51721">
    <property type="entry name" value="G_CP"/>
    <property type="match status" value="1"/>
</dbReference>
<feature type="binding site" evidence="10">
    <location>
        <begin position="111"/>
        <end position="114"/>
    </location>
    <ligand>
        <name>GTP</name>
        <dbReference type="ChEBI" id="CHEBI:37565"/>
    </ligand>
</feature>